<dbReference type="Proteomes" id="UP000825935">
    <property type="component" value="Chromosome 29"/>
</dbReference>
<evidence type="ECO:0008006" key="4">
    <source>
        <dbReference type="Google" id="ProtNLM"/>
    </source>
</evidence>
<dbReference type="PROSITE" id="PS00061">
    <property type="entry name" value="ADH_SHORT"/>
    <property type="match status" value="1"/>
</dbReference>
<dbReference type="PANTHER" id="PTHR44375">
    <property type="entry name" value="BETA-KETOACYL-ACP REDUCTASE-LIKE PROTEIN-RELATED"/>
    <property type="match status" value="1"/>
</dbReference>
<proteinExistence type="inferred from homology"/>
<accession>A0A8T2R9Y6</accession>
<comment type="caution">
    <text evidence="2">The sequence shown here is derived from an EMBL/GenBank/DDBJ whole genome shotgun (WGS) entry which is preliminary data.</text>
</comment>
<keyword evidence="3" id="KW-1185">Reference proteome</keyword>
<sequence length="280" mass="30021">MKNSNTMTIAADGALSDLSQKVVLVTGSSSGLGRDFCIALARQGCQVIAAARRTNRLQVLLEELTSLQPHRPHLLLPLDVTAPEPDIDAAVEKSWQALGRIDVLVNNAGVRGEVKMSLDLDSGEWSKVMTTNLQGVWLMSKAVGRRMRAAKISGSIINISSTSSLERGLLVGNAAYASSKAALNQLTKVMALELGKFKIRVNAVASGIFKSEITDELFQKPWVHKVAEKLVPMQRWGLANPDMTSLIVLLASDSSAYVSGTIFIVDGGYSIAGMLLQSSL</sequence>
<name>A0A8T2R9Y6_CERRI</name>
<comment type="similarity">
    <text evidence="1">Belongs to the short-chain dehydrogenases/reductases (SDR) family.</text>
</comment>
<dbReference type="PRINTS" id="PR00081">
    <property type="entry name" value="GDHRDH"/>
</dbReference>
<dbReference type="Pfam" id="PF00106">
    <property type="entry name" value="adh_short"/>
    <property type="match status" value="1"/>
</dbReference>
<organism evidence="2 3">
    <name type="scientific">Ceratopteris richardii</name>
    <name type="common">Triangle waterfern</name>
    <dbReference type="NCBI Taxonomy" id="49495"/>
    <lineage>
        <taxon>Eukaryota</taxon>
        <taxon>Viridiplantae</taxon>
        <taxon>Streptophyta</taxon>
        <taxon>Embryophyta</taxon>
        <taxon>Tracheophyta</taxon>
        <taxon>Polypodiopsida</taxon>
        <taxon>Polypodiidae</taxon>
        <taxon>Polypodiales</taxon>
        <taxon>Pteridineae</taxon>
        <taxon>Pteridaceae</taxon>
        <taxon>Parkerioideae</taxon>
        <taxon>Ceratopteris</taxon>
    </lineage>
</organism>
<evidence type="ECO:0000313" key="2">
    <source>
        <dbReference type="EMBL" id="KAH7292345.1"/>
    </source>
</evidence>
<protein>
    <recommendedName>
        <fullName evidence="4">3-oxoacyl-[acyl-carrier-protein] reductase</fullName>
    </recommendedName>
</protein>
<dbReference type="FunFam" id="3.40.50.720:FF:000084">
    <property type="entry name" value="Short-chain dehydrogenase reductase"/>
    <property type="match status" value="1"/>
</dbReference>
<dbReference type="AlphaFoldDB" id="A0A8T2R9Y6"/>
<dbReference type="OrthoDB" id="47007at2759"/>
<dbReference type="OMA" id="FPQWGAY"/>
<dbReference type="PANTHER" id="PTHR44375:SF2">
    <property type="entry name" value="BETA-KETOACYL-ACP REDUCTASE-LIKE PROTEIN-RELATED"/>
    <property type="match status" value="1"/>
</dbReference>
<dbReference type="PRINTS" id="PR00080">
    <property type="entry name" value="SDRFAMILY"/>
</dbReference>
<dbReference type="SUPFAM" id="SSF51735">
    <property type="entry name" value="NAD(P)-binding Rossmann-fold domains"/>
    <property type="match status" value="1"/>
</dbReference>
<reference evidence="2" key="1">
    <citation type="submission" date="2021-08" db="EMBL/GenBank/DDBJ databases">
        <title>WGS assembly of Ceratopteris richardii.</title>
        <authorList>
            <person name="Marchant D.B."/>
            <person name="Chen G."/>
            <person name="Jenkins J."/>
            <person name="Shu S."/>
            <person name="Leebens-Mack J."/>
            <person name="Grimwood J."/>
            <person name="Schmutz J."/>
            <person name="Soltis P."/>
            <person name="Soltis D."/>
            <person name="Chen Z.-H."/>
        </authorList>
    </citation>
    <scope>NUCLEOTIDE SEQUENCE</scope>
    <source>
        <strain evidence="2">Whitten #5841</strain>
        <tissue evidence="2">Leaf</tissue>
    </source>
</reference>
<dbReference type="InterPro" id="IPR036291">
    <property type="entry name" value="NAD(P)-bd_dom_sf"/>
</dbReference>
<evidence type="ECO:0000313" key="3">
    <source>
        <dbReference type="Proteomes" id="UP000825935"/>
    </source>
</evidence>
<gene>
    <name evidence="2" type="ORF">KP509_29G063400</name>
</gene>
<dbReference type="InterPro" id="IPR002347">
    <property type="entry name" value="SDR_fam"/>
</dbReference>
<dbReference type="InterPro" id="IPR020904">
    <property type="entry name" value="Sc_DH/Rdtase_CS"/>
</dbReference>
<dbReference type="EMBL" id="CM035434">
    <property type="protein sequence ID" value="KAH7292345.1"/>
    <property type="molecule type" value="Genomic_DNA"/>
</dbReference>
<dbReference type="Gene3D" id="3.40.50.720">
    <property type="entry name" value="NAD(P)-binding Rossmann-like Domain"/>
    <property type="match status" value="1"/>
</dbReference>
<evidence type="ECO:0000256" key="1">
    <source>
        <dbReference type="RuleBase" id="RU000363"/>
    </source>
</evidence>